<evidence type="ECO:0000256" key="16">
    <source>
        <dbReference type="ARBA" id="ARBA00023316"/>
    </source>
</evidence>
<evidence type="ECO:0000259" key="27">
    <source>
        <dbReference type="PROSITE" id="PS50975"/>
    </source>
</evidence>
<dbReference type="PANTHER" id="PTHR23132">
    <property type="entry name" value="D-ALANINE--D-ALANINE LIGASE"/>
    <property type="match status" value="1"/>
</dbReference>
<dbReference type="FunFam" id="3.30.470.20:FF:000008">
    <property type="entry name" value="D-alanine--D-alanine ligase"/>
    <property type="match status" value="1"/>
</dbReference>
<dbReference type="NCBIfam" id="NF002378">
    <property type="entry name" value="PRK01372.1"/>
    <property type="match status" value="1"/>
</dbReference>
<keyword evidence="14 22" id="KW-0573">Peptidoglycan synthesis</keyword>
<dbReference type="GO" id="GO:0008360">
    <property type="term" value="P:regulation of cell shape"/>
    <property type="evidence" value="ECO:0007669"/>
    <property type="project" value="UniProtKB-KW"/>
</dbReference>
<comment type="pathway">
    <text evidence="4 22">Cell wall biogenesis; peptidoglycan biosynthesis.</text>
</comment>
<feature type="binding site" evidence="24">
    <location>
        <begin position="308"/>
        <end position="309"/>
    </location>
    <ligand>
        <name>ATP</name>
        <dbReference type="ChEBI" id="CHEBI:30616"/>
    </ligand>
</feature>
<evidence type="ECO:0000256" key="17">
    <source>
        <dbReference type="ARBA" id="ARBA00047614"/>
    </source>
</evidence>
<comment type="cofactor">
    <cofactor evidence="25">
        <name>Mg(2+)</name>
        <dbReference type="ChEBI" id="CHEBI:18420"/>
    </cofactor>
    <cofactor evidence="25">
        <name>Mn(2+)</name>
        <dbReference type="ChEBI" id="CHEBI:29035"/>
    </cofactor>
    <text evidence="25">Binds 2 magnesium or manganese ions per subunit.</text>
</comment>
<proteinExistence type="inferred from homology"/>
<dbReference type="InterPro" id="IPR011127">
    <property type="entry name" value="Dala_Dala_lig_N"/>
</dbReference>
<comment type="similarity">
    <text evidence="5 22">Belongs to the D-alanine--D-alanine ligase family.</text>
</comment>
<evidence type="ECO:0000256" key="6">
    <source>
        <dbReference type="ARBA" id="ARBA00012216"/>
    </source>
</evidence>
<dbReference type="EC" id="6.3.2.4" evidence="6 22"/>
<keyword evidence="8 22" id="KW-0436">Ligase</keyword>
<keyword evidence="29" id="KW-1185">Reference proteome</keyword>
<sequence length="349" mass="39875">MSSSKINIALIYGGRSAEHEVSILSTRSIYNNLDKSKYNIFPIAISKTGRWFETEKSLEYLNSETNSIPDQADRKLFPLEVIDFLQKNIDLAFPVLHGPYGEDGKIQGFFEILDIPYVGCNLSSSAVSMDKELMKKLFAYHDIPQTKFQVLKKSQYKVKRKKEFYEELTKKLGLPFFVKPANMGSSIGITKVNEKKNFAEAINSAFEHDNKIIIENFVKAREIEASIISLDNEIRVSIPGEIIAQHDFYDYKAKYQDSKTRLVIPAEIDDKIKKEIKLLAVKAFNAVGGDALARIDFFLTENNDLLVNEINTMPGFTQFSMYPLLFKESGFPYQKLLDQMIEQALNRDI</sequence>
<keyword evidence="13 22" id="KW-0133">Cell shape</keyword>
<dbReference type="InterPro" id="IPR000291">
    <property type="entry name" value="D-Ala_lig_Van_CS"/>
</dbReference>
<keyword evidence="10 24" id="KW-0547">Nucleotide-binding</keyword>
<dbReference type="InterPro" id="IPR013815">
    <property type="entry name" value="ATP_grasp_subdomain_1"/>
</dbReference>
<evidence type="ECO:0000256" key="25">
    <source>
        <dbReference type="PIRSR" id="PIRSR039102-3"/>
    </source>
</evidence>
<feature type="binding site" evidence="25">
    <location>
        <position position="311"/>
    </location>
    <ligand>
        <name>Mg(2+)</name>
        <dbReference type="ChEBI" id="CHEBI:18420"/>
        <label>2</label>
    </ligand>
</feature>
<evidence type="ECO:0000256" key="24">
    <source>
        <dbReference type="PIRSR" id="PIRSR039102-2"/>
    </source>
</evidence>
<dbReference type="NCBIfam" id="NF002528">
    <property type="entry name" value="PRK01966.1-4"/>
    <property type="match status" value="1"/>
</dbReference>
<reference evidence="28 29" key="2">
    <citation type="journal article" date="2011" name="J. Bacteriol.">
        <title>Complete Genome Sequence of the Haloalkaliphilic, Hydrogen Producing Halanaerobium hydrogenoformans.</title>
        <authorList>
            <person name="Brown S.D."/>
            <person name="Begemann M.B."/>
            <person name="Mormile M.R."/>
            <person name="Wall J.D."/>
            <person name="Han C.S."/>
            <person name="Goodwin L.A."/>
            <person name="Pitluck S."/>
            <person name="Land M.L."/>
            <person name="Hauser L.J."/>
            <person name="Elias D.A."/>
        </authorList>
    </citation>
    <scope>NUCLEOTIDE SEQUENCE [LARGE SCALE GENOMIC DNA]</scope>
    <source>
        <strain evidence="29">sapolanicus</strain>
    </source>
</reference>
<dbReference type="GO" id="GO:0005829">
    <property type="term" value="C:cytosol"/>
    <property type="evidence" value="ECO:0007669"/>
    <property type="project" value="TreeGrafter"/>
</dbReference>
<keyword evidence="11 26" id="KW-0067">ATP-binding</keyword>
<dbReference type="HAMAP" id="MF_00047">
    <property type="entry name" value="Dala_Dala_lig"/>
    <property type="match status" value="1"/>
</dbReference>
<feature type="binding site" evidence="25">
    <location>
        <position position="309"/>
    </location>
    <ligand>
        <name>Mg(2+)</name>
        <dbReference type="ChEBI" id="CHEBI:18420"/>
        <label>2</label>
    </ligand>
</feature>
<dbReference type="GO" id="GO:0071555">
    <property type="term" value="P:cell wall organization"/>
    <property type="evidence" value="ECO:0007669"/>
    <property type="project" value="UniProtKB-KW"/>
</dbReference>
<dbReference type="OrthoDB" id="9813261at2"/>
<dbReference type="eggNOG" id="COG1181">
    <property type="taxonomic scope" value="Bacteria"/>
</dbReference>
<evidence type="ECO:0000256" key="20">
    <source>
        <dbReference type="ARBA" id="ARBA00076288"/>
    </source>
</evidence>
<dbReference type="GO" id="GO:0046872">
    <property type="term" value="F:metal ion binding"/>
    <property type="evidence" value="ECO:0007669"/>
    <property type="project" value="UniProtKB-KW"/>
</dbReference>
<evidence type="ECO:0000256" key="9">
    <source>
        <dbReference type="ARBA" id="ARBA00022723"/>
    </source>
</evidence>
<evidence type="ECO:0000256" key="2">
    <source>
        <dbReference type="ARBA" id="ARBA00003921"/>
    </source>
</evidence>
<comment type="pathway">
    <text evidence="18">Glycan biosynthesis.</text>
</comment>
<dbReference type="AlphaFoldDB" id="E4RIH0"/>
<comment type="subcellular location">
    <subcellularLocation>
        <location evidence="3 22">Cytoplasm</location>
    </subcellularLocation>
</comment>
<dbReference type="SUPFAM" id="SSF56059">
    <property type="entry name" value="Glutathione synthetase ATP-binding domain-like"/>
    <property type="match status" value="1"/>
</dbReference>
<comment type="cofactor">
    <cofactor evidence="1">
        <name>Mn(2+)</name>
        <dbReference type="ChEBI" id="CHEBI:29035"/>
    </cofactor>
</comment>
<dbReference type="PANTHER" id="PTHR23132:SF25">
    <property type="entry name" value="D-ALANINE--D-ALANINE LIGASE A"/>
    <property type="match status" value="1"/>
</dbReference>
<evidence type="ECO:0000256" key="5">
    <source>
        <dbReference type="ARBA" id="ARBA00010871"/>
    </source>
</evidence>
<feature type="binding site" evidence="24">
    <location>
        <begin position="215"/>
        <end position="222"/>
    </location>
    <ligand>
        <name>ATP</name>
        <dbReference type="ChEBI" id="CHEBI:30616"/>
    </ligand>
</feature>
<keyword evidence="9 25" id="KW-0479">Metal-binding</keyword>
<comment type="catalytic activity">
    <reaction evidence="17 22">
        <text>2 D-alanine + ATP = D-alanyl-D-alanine + ADP + phosphate + H(+)</text>
        <dbReference type="Rhea" id="RHEA:11224"/>
        <dbReference type="ChEBI" id="CHEBI:15378"/>
        <dbReference type="ChEBI" id="CHEBI:30616"/>
        <dbReference type="ChEBI" id="CHEBI:43474"/>
        <dbReference type="ChEBI" id="CHEBI:57416"/>
        <dbReference type="ChEBI" id="CHEBI:57822"/>
        <dbReference type="ChEBI" id="CHEBI:456216"/>
        <dbReference type="EC" id="6.3.2.4"/>
    </reaction>
</comment>
<evidence type="ECO:0000313" key="28">
    <source>
        <dbReference type="EMBL" id="ADQ15040.1"/>
    </source>
</evidence>
<dbReference type="InterPro" id="IPR011761">
    <property type="entry name" value="ATP-grasp"/>
</dbReference>
<feature type="active site" evidence="23">
    <location>
        <position position="18"/>
    </location>
</feature>
<evidence type="ECO:0000256" key="10">
    <source>
        <dbReference type="ARBA" id="ARBA00022741"/>
    </source>
</evidence>
<dbReference type="PROSITE" id="PS00843">
    <property type="entry name" value="DALA_DALA_LIGASE_1"/>
    <property type="match status" value="1"/>
</dbReference>
<dbReference type="HOGENOM" id="CLU_039268_0_0_9"/>
<keyword evidence="16 22" id="KW-0961">Cell wall biogenesis/degradation</keyword>
<dbReference type="Gene3D" id="3.30.1490.20">
    <property type="entry name" value="ATP-grasp fold, A domain"/>
    <property type="match status" value="1"/>
</dbReference>
<dbReference type="GO" id="GO:0005524">
    <property type="term" value="F:ATP binding"/>
    <property type="evidence" value="ECO:0007669"/>
    <property type="project" value="UniProtKB-UniRule"/>
</dbReference>
<evidence type="ECO:0000256" key="8">
    <source>
        <dbReference type="ARBA" id="ARBA00022598"/>
    </source>
</evidence>
<gene>
    <name evidence="22" type="primary">ddl</name>
    <name evidence="28" type="ordered locus">Halsa_1615</name>
</gene>
<feature type="binding site" evidence="25">
    <location>
        <position position="309"/>
    </location>
    <ligand>
        <name>Mg(2+)</name>
        <dbReference type="ChEBI" id="CHEBI:18420"/>
        <label>1</label>
    </ligand>
</feature>
<evidence type="ECO:0000256" key="15">
    <source>
        <dbReference type="ARBA" id="ARBA00023211"/>
    </source>
</evidence>
<dbReference type="EMBL" id="CP002304">
    <property type="protein sequence ID" value="ADQ15040.1"/>
    <property type="molecule type" value="Genomic_DNA"/>
</dbReference>
<dbReference type="PIRSF" id="PIRSF039102">
    <property type="entry name" value="Ddl/VanB"/>
    <property type="match status" value="1"/>
</dbReference>
<dbReference type="KEGG" id="has:Halsa_1615"/>
<feature type="binding site" evidence="24">
    <location>
        <begin position="185"/>
        <end position="186"/>
    </location>
    <ligand>
        <name>ATP</name>
        <dbReference type="ChEBI" id="CHEBI:30616"/>
    </ligand>
</feature>
<evidence type="ECO:0000256" key="4">
    <source>
        <dbReference type="ARBA" id="ARBA00004752"/>
    </source>
</evidence>
<feature type="active site" evidence="23">
    <location>
        <position position="320"/>
    </location>
</feature>
<dbReference type="Pfam" id="PF01820">
    <property type="entry name" value="Dala_Dala_lig_N"/>
    <property type="match status" value="1"/>
</dbReference>
<evidence type="ECO:0000256" key="11">
    <source>
        <dbReference type="ARBA" id="ARBA00022840"/>
    </source>
</evidence>
<evidence type="ECO:0000256" key="12">
    <source>
        <dbReference type="ARBA" id="ARBA00022842"/>
    </source>
</evidence>
<feature type="binding site" evidence="25">
    <location>
        <position position="296"/>
    </location>
    <ligand>
        <name>Mg(2+)</name>
        <dbReference type="ChEBI" id="CHEBI:18420"/>
        <label>1</label>
    </ligand>
</feature>
<evidence type="ECO:0000256" key="19">
    <source>
        <dbReference type="ARBA" id="ARBA00068427"/>
    </source>
</evidence>
<dbReference type="InterPro" id="IPR005905">
    <property type="entry name" value="D_ala_D_ala"/>
</dbReference>
<reference evidence="28 29" key="1">
    <citation type="submission" date="2010-11" db="EMBL/GenBank/DDBJ databases">
        <title>Complete sequence of Halanaerobium sp. sapolanicus.</title>
        <authorList>
            <consortium name="US DOE Joint Genome Institute"/>
            <person name="Lucas S."/>
            <person name="Copeland A."/>
            <person name="Lapidus A."/>
            <person name="Cheng J.-F."/>
            <person name="Bruce D."/>
            <person name="Goodwin L."/>
            <person name="Pitluck S."/>
            <person name="Davenport K."/>
            <person name="Detter J.C."/>
            <person name="Han C."/>
            <person name="Tapia R."/>
            <person name="Land M."/>
            <person name="Hauser L."/>
            <person name="Jeffries C."/>
            <person name="Kyrpides N."/>
            <person name="Ivanova N."/>
            <person name="Mikhailova N."/>
            <person name="Begemann M.B."/>
            <person name="Mormile M.R."/>
            <person name="Wall J.D."/>
            <person name="Elias D.A."/>
            <person name="Woyke T."/>
        </authorList>
    </citation>
    <scope>NUCLEOTIDE SEQUENCE [LARGE SCALE GENOMIC DNA]</scope>
    <source>
        <strain evidence="29">sapolanicus</strain>
    </source>
</reference>
<keyword evidence="7 22" id="KW-0963">Cytoplasm</keyword>
<evidence type="ECO:0000256" key="23">
    <source>
        <dbReference type="PIRSR" id="PIRSR039102-1"/>
    </source>
</evidence>
<evidence type="ECO:0000256" key="13">
    <source>
        <dbReference type="ARBA" id="ARBA00022960"/>
    </source>
</evidence>
<dbReference type="Pfam" id="PF07478">
    <property type="entry name" value="Dala_Dala_lig_C"/>
    <property type="match status" value="1"/>
</dbReference>
<evidence type="ECO:0000256" key="7">
    <source>
        <dbReference type="ARBA" id="ARBA00022490"/>
    </source>
</evidence>
<evidence type="ECO:0000256" key="3">
    <source>
        <dbReference type="ARBA" id="ARBA00004496"/>
    </source>
</evidence>
<evidence type="ECO:0000256" key="14">
    <source>
        <dbReference type="ARBA" id="ARBA00022984"/>
    </source>
</evidence>
<protein>
    <recommendedName>
        <fullName evidence="19 22">D-alanine--D-alanine ligase</fullName>
        <ecNumber evidence="6 22">6.3.2.4</ecNumber>
    </recommendedName>
    <alternativeName>
        <fullName evidence="21 22">D-Ala-D-Ala ligase</fullName>
    </alternativeName>
    <alternativeName>
        <fullName evidence="20 22">D-alanylalanine synthetase</fullName>
    </alternativeName>
</protein>
<evidence type="ECO:0000256" key="26">
    <source>
        <dbReference type="PROSITE-ProRule" id="PRU00409"/>
    </source>
</evidence>
<keyword evidence="15 25" id="KW-0464">Manganese</keyword>
<dbReference type="STRING" id="656519.Halsa_1615"/>
<dbReference type="UniPathway" id="UPA00219"/>
<evidence type="ECO:0000313" key="29">
    <source>
        <dbReference type="Proteomes" id="UP000007434"/>
    </source>
</evidence>
<dbReference type="Proteomes" id="UP000007434">
    <property type="component" value="Chromosome"/>
</dbReference>
<dbReference type="RefSeq" id="WP_013406117.1">
    <property type="nucleotide sequence ID" value="NC_014654.1"/>
</dbReference>
<dbReference type="InterPro" id="IPR016185">
    <property type="entry name" value="PreATP-grasp_dom_sf"/>
</dbReference>
<evidence type="ECO:0000256" key="22">
    <source>
        <dbReference type="HAMAP-Rule" id="MF_00047"/>
    </source>
</evidence>
<evidence type="ECO:0000256" key="18">
    <source>
        <dbReference type="ARBA" id="ARBA00060592"/>
    </source>
</evidence>
<dbReference type="InterPro" id="IPR011095">
    <property type="entry name" value="Dala_Dala_lig_C"/>
</dbReference>
<keyword evidence="12 25" id="KW-0460">Magnesium</keyword>
<feature type="active site" evidence="23">
    <location>
        <position position="185"/>
    </location>
</feature>
<feature type="domain" description="ATP-grasp" evidence="27">
    <location>
        <begin position="135"/>
        <end position="342"/>
    </location>
</feature>
<dbReference type="Gene3D" id="3.40.50.20">
    <property type="match status" value="1"/>
</dbReference>
<dbReference type="SUPFAM" id="SSF52440">
    <property type="entry name" value="PreATP-grasp domain"/>
    <property type="match status" value="1"/>
</dbReference>
<feature type="binding site" evidence="24">
    <location>
        <position position="131"/>
    </location>
    <ligand>
        <name>ATP</name>
        <dbReference type="ChEBI" id="CHEBI:30616"/>
    </ligand>
</feature>
<evidence type="ECO:0000256" key="21">
    <source>
        <dbReference type="ARBA" id="ARBA00077154"/>
    </source>
</evidence>
<dbReference type="PROSITE" id="PS50975">
    <property type="entry name" value="ATP_GRASP"/>
    <property type="match status" value="1"/>
</dbReference>
<dbReference type="FunFam" id="3.30.1490.20:FF:000007">
    <property type="entry name" value="D-alanine--D-alanine ligase"/>
    <property type="match status" value="1"/>
</dbReference>
<dbReference type="Gene3D" id="3.30.470.20">
    <property type="entry name" value="ATP-grasp fold, B domain"/>
    <property type="match status" value="1"/>
</dbReference>
<dbReference type="GO" id="GO:0008716">
    <property type="term" value="F:D-alanine-D-alanine ligase activity"/>
    <property type="evidence" value="ECO:0007669"/>
    <property type="project" value="UniProtKB-UniRule"/>
</dbReference>
<dbReference type="PROSITE" id="PS00844">
    <property type="entry name" value="DALA_DALA_LIGASE_2"/>
    <property type="match status" value="1"/>
</dbReference>
<name>E4RIH0_HALHG</name>
<comment type="function">
    <text evidence="2 22">Cell wall formation.</text>
</comment>
<accession>E4RIH0</accession>
<organism evidence="28 29">
    <name type="scientific">Halanaerobium hydrogeniformans</name>
    <name type="common">Halanaerobium sp. (strain sapolanicus)</name>
    <dbReference type="NCBI Taxonomy" id="656519"/>
    <lineage>
        <taxon>Bacteria</taxon>
        <taxon>Bacillati</taxon>
        <taxon>Bacillota</taxon>
        <taxon>Clostridia</taxon>
        <taxon>Halanaerobiales</taxon>
        <taxon>Halanaerobiaceae</taxon>
        <taxon>Halanaerobium</taxon>
    </lineage>
</organism>
<feature type="binding site" evidence="24">
    <location>
        <begin position="177"/>
        <end position="179"/>
    </location>
    <ligand>
        <name>ATP</name>
        <dbReference type="ChEBI" id="CHEBI:30616"/>
    </ligand>
</feature>
<dbReference type="GO" id="GO:0009252">
    <property type="term" value="P:peptidoglycan biosynthetic process"/>
    <property type="evidence" value="ECO:0007669"/>
    <property type="project" value="UniProtKB-UniRule"/>
</dbReference>
<dbReference type="NCBIfam" id="TIGR01205">
    <property type="entry name" value="D_ala_D_alaTIGR"/>
    <property type="match status" value="1"/>
</dbReference>
<evidence type="ECO:0000256" key="1">
    <source>
        <dbReference type="ARBA" id="ARBA00001936"/>
    </source>
</evidence>